<feature type="chain" id="PRO_5020884973" evidence="1">
    <location>
        <begin position="21"/>
        <end position="168"/>
    </location>
</feature>
<dbReference type="InterPro" id="IPR029033">
    <property type="entry name" value="His_PPase_superfam"/>
</dbReference>
<dbReference type="EMBL" id="CP034759">
    <property type="protein sequence ID" value="QBG36555.1"/>
    <property type="molecule type" value="Genomic_DNA"/>
</dbReference>
<name>A0A4P6PAB9_9GAMM</name>
<protein>
    <submittedName>
        <fullName evidence="2">Histidine phosphatase family protein</fullName>
    </submittedName>
</protein>
<keyword evidence="1" id="KW-0732">Signal</keyword>
<evidence type="ECO:0000256" key="1">
    <source>
        <dbReference type="SAM" id="SignalP"/>
    </source>
</evidence>
<feature type="signal peptide" evidence="1">
    <location>
        <begin position="1"/>
        <end position="20"/>
    </location>
</feature>
<dbReference type="Gene3D" id="3.40.50.1240">
    <property type="entry name" value="Phosphoglycerate mutase-like"/>
    <property type="match status" value="1"/>
</dbReference>
<evidence type="ECO:0000313" key="2">
    <source>
        <dbReference type="EMBL" id="QBG36555.1"/>
    </source>
</evidence>
<dbReference type="SUPFAM" id="SSF53254">
    <property type="entry name" value="Phosphoglycerate mutase-like"/>
    <property type="match status" value="1"/>
</dbReference>
<dbReference type="AlphaFoldDB" id="A0A4P6PAB9"/>
<organism evidence="2 3">
    <name type="scientific">Litorilituus sediminis</name>
    <dbReference type="NCBI Taxonomy" id="718192"/>
    <lineage>
        <taxon>Bacteria</taxon>
        <taxon>Pseudomonadati</taxon>
        <taxon>Pseudomonadota</taxon>
        <taxon>Gammaproteobacteria</taxon>
        <taxon>Alteromonadales</taxon>
        <taxon>Colwelliaceae</taxon>
        <taxon>Litorilituus</taxon>
    </lineage>
</organism>
<accession>A0A4P6PAB9</accession>
<proteinExistence type="predicted"/>
<dbReference type="KEGG" id="lsd:EMK97_12905"/>
<evidence type="ECO:0000313" key="3">
    <source>
        <dbReference type="Proteomes" id="UP000290244"/>
    </source>
</evidence>
<sequence>MTYKSICISVAMLLSVGPVAADNFSIYLTRHAEKENGQQDKNPSLTRCGKVRAQQLATILSDAKLESVYSTSFQRTMQTALPIATAQKKSIKNYNPRFLFQVANQLKQNRENALVVGHSNTTPELVELLSGERVDEIKEGNYQVLYQVQFVDEQAIVTKFMQPLVCRN</sequence>
<dbReference type="CDD" id="cd07040">
    <property type="entry name" value="HP"/>
    <property type="match status" value="1"/>
</dbReference>
<dbReference type="Pfam" id="PF00300">
    <property type="entry name" value="His_Phos_1"/>
    <property type="match status" value="1"/>
</dbReference>
<dbReference type="OrthoDB" id="3296006at2"/>
<reference evidence="2 3" key="1">
    <citation type="submission" date="2018-12" db="EMBL/GenBank/DDBJ databases">
        <title>Complete genome of Litorilituus sediminis.</title>
        <authorList>
            <person name="Liu A."/>
            <person name="Rong J."/>
        </authorList>
    </citation>
    <scope>NUCLEOTIDE SEQUENCE [LARGE SCALE GENOMIC DNA]</scope>
    <source>
        <strain evidence="2 3">JCM 17549</strain>
    </source>
</reference>
<gene>
    <name evidence="2" type="ORF">EMK97_12905</name>
</gene>
<dbReference type="InterPro" id="IPR013078">
    <property type="entry name" value="His_Pase_superF_clade-1"/>
</dbReference>
<dbReference type="RefSeq" id="WP_130602816.1">
    <property type="nucleotide sequence ID" value="NZ_CP034759.1"/>
</dbReference>
<keyword evidence="3" id="KW-1185">Reference proteome</keyword>
<dbReference type="Proteomes" id="UP000290244">
    <property type="component" value="Chromosome"/>
</dbReference>